<evidence type="ECO:0000313" key="1">
    <source>
        <dbReference type="EMBL" id="ANZ40866.1"/>
    </source>
</evidence>
<organism evidence="1 2">
    <name type="scientific">Lentzea guizhouensis</name>
    <dbReference type="NCBI Taxonomy" id="1586287"/>
    <lineage>
        <taxon>Bacteria</taxon>
        <taxon>Bacillati</taxon>
        <taxon>Actinomycetota</taxon>
        <taxon>Actinomycetes</taxon>
        <taxon>Pseudonocardiales</taxon>
        <taxon>Pseudonocardiaceae</taxon>
        <taxon>Lentzea</taxon>
    </lineage>
</organism>
<protein>
    <submittedName>
        <fullName evidence="1">Uncharacterized protein</fullName>
    </submittedName>
</protein>
<accession>A0A1B2HT03</accession>
<sequence>MITGHAYHDTGIAIEVGAGGGLRTLTLTERSMRLGRAALADEILTLVRIATGRANERARHALGGEHLETLGIHADTELTEEIESTTPESWWVR</sequence>
<dbReference type="RefSeq" id="WP_065919203.1">
    <property type="nucleotide sequence ID" value="NZ_CP016793.1"/>
</dbReference>
<dbReference type="AlphaFoldDB" id="A0A1B2HT03"/>
<dbReference type="EMBL" id="CP016793">
    <property type="protein sequence ID" value="ANZ40866.1"/>
    <property type="molecule type" value="Genomic_DNA"/>
</dbReference>
<dbReference type="KEGG" id="led:BBK82_37665"/>
<dbReference type="OrthoDB" id="3695357at2"/>
<evidence type="ECO:0000313" key="2">
    <source>
        <dbReference type="Proteomes" id="UP000093053"/>
    </source>
</evidence>
<keyword evidence="2" id="KW-1185">Reference proteome</keyword>
<gene>
    <name evidence="1" type="ORF">BBK82_37665</name>
</gene>
<proteinExistence type="predicted"/>
<reference evidence="1 2" key="1">
    <citation type="submission" date="2016-07" db="EMBL/GenBank/DDBJ databases">
        <title>Complete genome sequence of the Lentzea guizhouensis DHS C013.</title>
        <authorList>
            <person name="Cao C."/>
        </authorList>
    </citation>
    <scope>NUCLEOTIDE SEQUENCE [LARGE SCALE GENOMIC DNA]</scope>
    <source>
        <strain evidence="1 2">DHS C013</strain>
    </source>
</reference>
<dbReference type="STRING" id="1586287.BBK82_37665"/>
<name>A0A1B2HT03_9PSEU</name>
<dbReference type="Proteomes" id="UP000093053">
    <property type="component" value="Chromosome"/>
</dbReference>